<dbReference type="GO" id="GO:0016616">
    <property type="term" value="F:oxidoreductase activity, acting on the CH-OH group of donors, NAD or NADP as acceptor"/>
    <property type="evidence" value="ECO:0007669"/>
    <property type="project" value="InterPro"/>
</dbReference>
<dbReference type="Pfam" id="PF02737">
    <property type="entry name" value="3HCDH_N"/>
    <property type="match status" value="1"/>
</dbReference>
<evidence type="ECO:0000313" key="7">
    <source>
        <dbReference type="EMBL" id="MCP2166551.1"/>
    </source>
</evidence>
<evidence type="ECO:0000259" key="5">
    <source>
        <dbReference type="Pfam" id="PF00725"/>
    </source>
</evidence>
<sequence length="547" mass="57172">MAESTGQPPAGQDGTGQDGTGQDGTGRDWSGRIDRVRVVGAGVMGRGIAQLVATAGIHVELADAVPAAVADAVTQVHAVLDRLVAKGRLTADRAELARSRLHPLADPLAPAPDCDLVIEAVREDLDTKRALFAGLERVCPARTAFATNTSSLSVTEIASALTDPGRLVGLHFFNPVPLMRLVEVVAGARTAPGLPDVMTALVRRLGHEPVRAPDTPGFLVNHAGRGLVTEALQLLAEAVADPADIDRVARDVLGLRMGPFELLDLTGLDVSHPVLESIWSGFYAEPRLRPTWITRTRMRAGLLGRKTGAGFYRYVDGVRQDEPEPVPPAGPPGVPVWIDPAEPAARRALAELLGGAGVRVVEAERPPADAVVLVTPYGRSAASAALAAGLPVDRVCGVDPLGGFAGRLTLAVPPSVHPALARAALAALAATGRAVTVARDVPGSIAQRLAAAVVNTGCFLAEQRLARPADIDTAVRLGLGYPRGPLEWGQHLGPDLLVRVLTGLHSATGDPRYRPSAWLVERARLGLALTDTGTEPADLFAPADQEQ</sequence>
<evidence type="ECO:0000256" key="2">
    <source>
        <dbReference type="ARBA" id="ARBA00009463"/>
    </source>
</evidence>
<comment type="similarity">
    <text evidence="2">Belongs to the 3-hydroxyacyl-CoA dehydrogenase family.</text>
</comment>
<proteinExistence type="inferred from homology"/>
<dbReference type="InterPro" id="IPR036291">
    <property type="entry name" value="NAD(P)-bd_dom_sf"/>
</dbReference>
<name>A0AAE3KFN8_9PSEU</name>
<comment type="caution">
    <text evidence="7">The sequence shown here is derived from an EMBL/GenBank/DDBJ whole genome shotgun (WGS) entry which is preliminary data.</text>
</comment>
<keyword evidence="3" id="KW-0560">Oxidoreductase</keyword>
<feature type="region of interest" description="Disordered" evidence="4">
    <location>
        <begin position="1"/>
        <end position="31"/>
    </location>
</feature>
<dbReference type="RefSeq" id="WP_301328363.1">
    <property type="nucleotide sequence ID" value="NZ_JAMTCK010000007.1"/>
</dbReference>
<feature type="compositionally biased region" description="Gly residues" evidence="4">
    <location>
        <begin position="13"/>
        <end position="24"/>
    </location>
</feature>
<dbReference type="InterPro" id="IPR006176">
    <property type="entry name" value="3-OHacyl-CoA_DH_NAD-bd"/>
</dbReference>
<dbReference type="Gene3D" id="3.40.50.720">
    <property type="entry name" value="NAD(P)-binding Rossmann-like Domain"/>
    <property type="match status" value="1"/>
</dbReference>
<protein>
    <submittedName>
        <fullName evidence="7">3-hydroxybutyryl-CoA dehydrogenase</fullName>
    </submittedName>
</protein>
<evidence type="ECO:0000259" key="6">
    <source>
        <dbReference type="Pfam" id="PF02737"/>
    </source>
</evidence>
<dbReference type="Gene3D" id="1.10.1040.50">
    <property type="match status" value="1"/>
</dbReference>
<dbReference type="SUPFAM" id="SSF48179">
    <property type="entry name" value="6-phosphogluconate dehydrogenase C-terminal domain-like"/>
    <property type="match status" value="2"/>
</dbReference>
<dbReference type="PANTHER" id="PTHR48075:SF5">
    <property type="entry name" value="3-HYDROXYBUTYRYL-COA DEHYDROGENASE"/>
    <property type="match status" value="1"/>
</dbReference>
<feature type="domain" description="3-hydroxyacyl-CoA dehydrogenase NAD binding" evidence="6">
    <location>
        <begin position="36"/>
        <end position="214"/>
    </location>
</feature>
<dbReference type="PANTHER" id="PTHR48075">
    <property type="entry name" value="3-HYDROXYACYL-COA DEHYDROGENASE FAMILY PROTEIN"/>
    <property type="match status" value="1"/>
</dbReference>
<dbReference type="InterPro" id="IPR006108">
    <property type="entry name" value="3HC_DH_C"/>
</dbReference>
<accession>A0AAE3KFN8</accession>
<evidence type="ECO:0000256" key="1">
    <source>
        <dbReference type="ARBA" id="ARBA00005086"/>
    </source>
</evidence>
<gene>
    <name evidence="7" type="ORF">LX83_003419</name>
</gene>
<dbReference type="GO" id="GO:0006631">
    <property type="term" value="P:fatty acid metabolic process"/>
    <property type="evidence" value="ECO:0007669"/>
    <property type="project" value="InterPro"/>
</dbReference>
<organism evidence="7 8">
    <name type="scientific">Goodfellowiella coeruleoviolacea</name>
    <dbReference type="NCBI Taxonomy" id="334858"/>
    <lineage>
        <taxon>Bacteria</taxon>
        <taxon>Bacillati</taxon>
        <taxon>Actinomycetota</taxon>
        <taxon>Actinomycetes</taxon>
        <taxon>Pseudonocardiales</taxon>
        <taxon>Pseudonocardiaceae</taxon>
        <taxon>Goodfellowiella</taxon>
    </lineage>
</organism>
<dbReference type="AlphaFoldDB" id="A0AAE3KFN8"/>
<reference evidence="7" key="1">
    <citation type="submission" date="2022-06" db="EMBL/GenBank/DDBJ databases">
        <title>Genomic Encyclopedia of Archaeal and Bacterial Type Strains, Phase II (KMG-II): from individual species to whole genera.</title>
        <authorList>
            <person name="Goeker M."/>
        </authorList>
    </citation>
    <scope>NUCLEOTIDE SEQUENCE</scope>
    <source>
        <strain evidence="7">DSM 43935</strain>
    </source>
</reference>
<evidence type="ECO:0000313" key="8">
    <source>
        <dbReference type="Proteomes" id="UP001206128"/>
    </source>
</evidence>
<dbReference type="InterPro" id="IPR008927">
    <property type="entry name" value="6-PGluconate_DH-like_C_sf"/>
</dbReference>
<dbReference type="NCBIfam" id="NF006124">
    <property type="entry name" value="PRK08268.1"/>
    <property type="match status" value="1"/>
</dbReference>
<keyword evidence="8" id="KW-1185">Reference proteome</keyword>
<feature type="domain" description="3-hydroxyacyl-CoA dehydrogenase C-terminal" evidence="5">
    <location>
        <begin position="444"/>
        <end position="528"/>
    </location>
</feature>
<dbReference type="EMBL" id="JAMTCK010000007">
    <property type="protein sequence ID" value="MCP2166551.1"/>
    <property type="molecule type" value="Genomic_DNA"/>
</dbReference>
<comment type="pathway">
    <text evidence="1">Lipid metabolism; butanoate metabolism.</text>
</comment>
<dbReference type="GO" id="GO:0070403">
    <property type="term" value="F:NAD+ binding"/>
    <property type="evidence" value="ECO:0007669"/>
    <property type="project" value="InterPro"/>
</dbReference>
<evidence type="ECO:0000256" key="3">
    <source>
        <dbReference type="ARBA" id="ARBA00023002"/>
    </source>
</evidence>
<feature type="domain" description="3-hydroxyacyl-CoA dehydrogenase C-terminal" evidence="5">
    <location>
        <begin position="217"/>
        <end position="314"/>
    </location>
</feature>
<evidence type="ECO:0000256" key="4">
    <source>
        <dbReference type="SAM" id="MobiDB-lite"/>
    </source>
</evidence>
<dbReference type="Proteomes" id="UP001206128">
    <property type="component" value="Unassembled WGS sequence"/>
</dbReference>
<dbReference type="SUPFAM" id="SSF51735">
    <property type="entry name" value="NAD(P)-binding Rossmann-fold domains"/>
    <property type="match status" value="1"/>
</dbReference>
<dbReference type="Pfam" id="PF00725">
    <property type="entry name" value="3HCDH"/>
    <property type="match status" value="2"/>
</dbReference>
<dbReference type="FunFam" id="3.40.50.720:FF:000009">
    <property type="entry name" value="Fatty oxidation complex, alpha subunit"/>
    <property type="match status" value="1"/>
</dbReference>